<organism evidence="2 3">
    <name type="scientific">Romanomermis culicivorax</name>
    <name type="common">Nematode worm</name>
    <dbReference type="NCBI Taxonomy" id="13658"/>
    <lineage>
        <taxon>Eukaryota</taxon>
        <taxon>Metazoa</taxon>
        <taxon>Ecdysozoa</taxon>
        <taxon>Nematoda</taxon>
        <taxon>Enoplea</taxon>
        <taxon>Dorylaimia</taxon>
        <taxon>Mermithida</taxon>
        <taxon>Mermithoidea</taxon>
        <taxon>Mermithidae</taxon>
        <taxon>Romanomermis</taxon>
    </lineage>
</organism>
<reference evidence="3" key="1">
    <citation type="submission" date="2022-11" db="UniProtKB">
        <authorList>
            <consortium name="WormBaseParasite"/>
        </authorList>
    </citation>
    <scope>IDENTIFICATION</scope>
</reference>
<dbReference type="WBParaSite" id="nRc.2.0.1.t13895-RA">
    <property type="protein sequence ID" value="nRc.2.0.1.t13895-RA"/>
    <property type="gene ID" value="nRc.2.0.1.g13895"/>
</dbReference>
<name>A0A915IJA4_ROMCU</name>
<evidence type="ECO:0000313" key="3">
    <source>
        <dbReference type="WBParaSite" id="nRc.2.0.1.t13895-RA"/>
    </source>
</evidence>
<keyword evidence="2" id="KW-1185">Reference proteome</keyword>
<feature type="region of interest" description="Disordered" evidence="1">
    <location>
        <begin position="27"/>
        <end position="49"/>
    </location>
</feature>
<feature type="compositionally biased region" description="Basic and acidic residues" evidence="1">
    <location>
        <begin position="36"/>
        <end position="49"/>
    </location>
</feature>
<evidence type="ECO:0000313" key="2">
    <source>
        <dbReference type="Proteomes" id="UP000887565"/>
    </source>
</evidence>
<proteinExistence type="predicted"/>
<sequence>MVSYKAQTDKRTTVIYKGRTTAKESGEIVLNMNNTDSDRKDKRETSRSEVLDCECNDNDSGYKNRSPFDRMSMTVTKMLSIS</sequence>
<protein>
    <submittedName>
        <fullName evidence="3">Uncharacterized protein</fullName>
    </submittedName>
</protein>
<dbReference type="AlphaFoldDB" id="A0A915IJA4"/>
<accession>A0A915IJA4</accession>
<dbReference type="Proteomes" id="UP000887565">
    <property type="component" value="Unplaced"/>
</dbReference>
<evidence type="ECO:0000256" key="1">
    <source>
        <dbReference type="SAM" id="MobiDB-lite"/>
    </source>
</evidence>